<evidence type="ECO:0000259" key="2">
    <source>
        <dbReference type="PROSITE" id="PS51819"/>
    </source>
</evidence>
<gene>
    <name evidence="3" type="ordered locus">Tmar_1449</name>
</gene>
<dbReference type="HOGENOM" id="CLU_125391_0_0_9"/>
<organism evidence="3 4">
    <name type="scientific">Thermaerobacter marianensis (strain ATCC 700841 / DSM 12885 / JCM 10246 / 7p75a)</name>
    <dbReference type="NCBI Taxonomy" id="644966"/>
    <lineage>
        <taxon>Bacteria</taxon>
        <taxon>Bacillati</taxon>
        <taxon>Bacillota</taxon>
        <taxon>Clostridia</taxon>
        <taxon>Eubacteriales</taxon>
        <taxon>Clostridiales Family XVII. Incertae Sedis</taxon>
        <taxon>Thermaerobacter</taxon>
    </lineage>
</organism>
<dbReference type="AlphaFoldDB" id="E6SMS0"/>
<dbReference type="PANTHER" id="PTHR41294">
    <property type="entry name" value="CADMIUM-INDUCED PROTEIN CADI"/>
    <property type="match status" value="1"/>
</dbReference>
<feature type="region of interest" description="Disordered" evidence="1">
    <location>
        <begin position="128"/>
        <end position="164"/>
    </location>
</feature>
<protein>
    <submittedName>
        <fullName evidence="3">Glyoxalase/bleomycin resistance protein/dioxygenase</fullName>
    </submittedName>
</protein>
<dbReference type="NCBIfam" id="NF041414">
    <property type="entry name" value="ArsI_CadI_VOC"/>
    <property type="match status" value="1"/>
</dbReference>
<reference evidence="3 4" key="1">
    <citation type="journal article" date="2010" name="Stand. Genomic Sci.">
        <title>Complete genome sequence of Thermaerobacter marianensis type strain (7p75a).</title>
        <authorList>
            <person name="Han C."/>
            <person name="Gu W."/>
            <person name="Zhang X."/>
            <person name="Lapidus A."/>
            <person name="Nolan M."/>
            <person name="Copeland A."/>
            <person name="Lucas S."/>
            <person name="Del Rio T.G."/>
            <person name="Tice H."/>
            <person name="Cheng J.F."/>
            <person name="Tapia R."/>
            <person name="Goodwin L."/>
            <person name="Pitluck S."/>
            <person name="Pagani I."/>
            <person name="Ivanova N."/>
            <person name="Mavromatis K."/>
            <person name="Mikhailova N."/>
            <person name="Pati A."/>
            <person name="Chen A."/>
            <person name="Palaniappan K."/>
            <person name="Land M."/>
            <person name="Hauser L."/>
            <person name="Chang Y.J."/>
            <person name="Jeffries C.D."/>
            <person name="Schneider S."/>
            <person name="Rohde M."/>
            <person name="Goker M."/>
            <person name="Pukall R."/>
            <person name="Woyke T."/>
            <person name="Bristow J."/>
            <person name="Eisen J.A."/>
            <person name="Markowitz V."/>
            <person name="Hugenholtz P."/>
            <person name="Kyrpides N.C."/>
            <person name="Klenk H.P."/>
            <person name="Detter J.C."/>
        </authorList>
    </citation>
    <scope>NUCLEOTIDE SEQUENCE [LARGE SCALE GENOMIC DNA]</scope>
    <source>
        <strain evidence="4">ATCC 700841 / DSM 12885 / JCM 10246 / 7p75a</strain>
    </source>
</reference>
<dbReference type="InterPro" id="IPR029068">
    <property type="entry name" value="Glyas_Bleomycin-R_OHBP_Dase"/>
</dbReference>
<dbReference type="InterPro" id="IPR049789">
    <property type="entry name" value="ArsI/CadI-like"/>
</dbReference>
<evidence type="ECO:0000313" key="3">
    <source>
        <dbReference type="EMBL" id="ADU51562.1"/>
    </source>
</evidence>
<dbReference type="eggNOG" id="COG0346">
    <property type="taxonomic scope" value="Bacteria"/>
</dbReference>
<evidence type="ECO:0000256" key="1">
    <source>
        <dbReference type="SAM" id="MobiDB-lite"/>
    </source>
</evidence>
<dbReference type="InterPro" id="IPR052393">
    <property type="entry name" value="Cadmium-induced_rsp"/>
</dbReference>
<dbReference type="SUPFAM" id="SSF54593">
    <property type="entry name" value="Glyoxalase/Bleomycin resistance protein/Dihydroxybiphenyl dioxygenase"/>
    <property type="match status" value="1"/>
</dbReference>
<dbReference type="PANTHER" id="PTHR41294:SF1">
    <property type="entry name" value="CADMIUM-INDUCED PROTEIN CADI"/>
    <property type="match status" value="1"/>
</dbReference>
<dbReference type="InterPro" id="IPR037523">
    <property type="entry name" value="VOC_core"/>
</dbReference>
<dbReference type="GO" id="GO:0046686">
    <property type="term" value="P:response to cadmium ion"/>
    <property type="evidence" value="ECO:0007669"/>
    <property type="project" value="TreeGrafter"/>
</dbReference>
<dbReference type="InterPro" id="IPR004360">
    <property type="entry name" value="Glyas_Fos-R_dOase_dom"/>
</dbReference>
<evidence type="ECO:0000313" key="4">
    <source>
        <dbReference type="Proteomes" id="UP000008915"/>
    </source>
</evidence>
<sequence>MRVHIALPVSDLPASVRFYERFFGKPPARMLPGYAQFLLDNPGLNLALTQAGPAKEPGSAAGSATSTHHFGIEVESVTEVRSALERVRDGGLAATVEEDTLCCYSRQDKFWVVDPDGHRWEVFFVSRRHGSPGKTGHEATHRNGGGGPIHGPNQGPAPGEEANEPGCCEPAGAPACCAECCAG</sequence>
<dbReference type="OrthoDB" id="9789608at2"/>
<dbReference type="Proteomes" id="UP000008915">
    <property type="component" value="Chromosome"/>
</dbReference>
<accession>E6SMS0</accession>
<proteinExistence type="predicted"/>
<keyword evidence="4" id="KW-1185">Reference proteome</keyword>
<dbReference type="PROSITE" id="PS51819">
    <property type="entry name" value="VOC"/>
    <property type="match status" value="1"/>
</dbReference>
<name>E6SMS0_THEM7</name>
<dbReference type="KEGG" id="tmr:Tmar_1449"/>
<feature type="domain" description="VOC" evidence="2">
    <location>
        <begin position="1"/>
        <end position="125"/>
    </location>
</feature>
<dbReference type="Pfam" id="PF00903">
    <property type="entry name" value="Glyoxalase"/>
    <property type="match status" value="1"/>
</dbReference>
<reference evidence="4" key="2">
    <citation type="journal article" date="2010" name="Stand. Genomic Sci.">
        <title>Complete genome sequence of Thermaerobacter marianensis type strain (7p75aT).</title>
        <authorList>
            <person name="Han C."/>
            <person name="Gu W."/>
            <person name="Zhang X."/>
            <person name="Lapidus A."/>
            <person name="Nolan M."/>
            <person name="Copeland A."/>
            <person name="Lucas S."/>
            <person name="Glavina Del Rio T."/>
            <person name="Tice H."/>
            <person name="Cheng J."/>
            <person name="Tapia R."/>
            <person name="Goodwin L."/>
            <person name="Pitluck S."/>
            <person name="Pagani I."/>
            <person name="Ivanova N."/>
            <person name="Mavromatis K."/>
            <person name="Mikhailova N."/>
            <person name="Pati A."/>
            <person name="Chen A."/>
            <person name="Palaniappan K."/>
            <person name="Land M."/>
            <person name="Hauser L."/>
            <person name="Chang Y."/>
            <person name="Jeffries C."/>
            <person name="Schneider S."/>
            <person name="Rohde M."/>
            <person name="Goker M."/>
            <person name="Pukall R."/>
            <person name="Woyke T."/>
            <person name="Bristow J."/>
            <person name="Eisen J."/>
            <person name="Markowitz V."/>
            <person name="Hugenholtz P."/>
            <person name="Kyrpides N."/>
            <person name="Klenk H."/>
            <person name="Detter J."/>
        </authorList>
    </citation>
    <scope>NUCLEOTIDE SEQUENCE [LARGE SCALE GENOMIC DNA]</scope>
    <source>
        <strain evidence="4">ATCC 700841 / DSM 12885 / JCM 10246 / 7p75a</strain>
    </source>
</reference>
<dbReference type="Gene3D" id="3.10.180.10">
    <property type="entry name" value="2,3-Dihydroxybiphenyl 1,2-Dioxygenase, domain 1"/>
    <property type="match status" value="1"/>
</dbReference>
<dbReference type="EMBL" id="CP002344">
    <property type="protein sequence ID" value="ADU51562.1"/>
    <property type="molecule type" value="Genomic_DNA"/>
</dbReference>
<dbReference type="STRING" id="644966.Tmar_1449"/>